<dbReference type="CDD" id="cd00067">
    <property type="entry name" value="GAL4"/>
    <property type="match status" value="1"/>
</dbReference>
<proteinExistence type="predicted"/>
<evidence type="ECO:0000256" key="2">
    <source>
        <dbReference type="ARBA" id="ARBA00023242"/>
    </source>
</evidence>
<evidence type="ECO:0000259" key="4">
    <source>
        <dbReference type="PROSITE" id="PS50048"/>
    </source>
</evidence>
<dbReference type="Gene3D" id="4.10.240.10">
    <property type="entry name" value="Zn(2)-C6 fungal-type DNA-binding domain"/>
    <property type="match status" value="1"/>
</dbReference>
<evidence type="ECO:0000313" key="5">
    <source>
        <dbReference type="EMBL" id="VUC32841.1"/>
    </source>
</evidence>
<keyword evidence="2" id="KW-0539">Nucleus</keyword>
<reference evidence="5 6" key="1">
    <citation type="submission" date="2019-06" db="EMBL/GenBank/DDBJ databases">
        <authorList>
            <person name="Broberg M."/>
        </authorList>
    </citation>
    <scope>NUCLEOTIDE SEQUENCE [LARGE SCALE GENOMIC DNA]</scope>
</reference>
<feature type="domain" description="Zn(2)-C6 fungal-type" evidence="4">
    <location>
        <begin position="22"/>
        <end position="51"/>
    </location>
</feature>
<evidence type="ECO:0000256" key="3">
    <source>
        <dbReference type="SAM" id="MobiDB-lite"/>
    </source>
</evidence>
<dbReference type="PROSITE" id="PS00463">
    <property type="entry name" value="ZN2_CY6_FUNGAL_1"/>
    <property type="match status" value="1"/>
</dbReference>
<comment type="caution">
    <text evidence="5">The sequence shown here is derived from an EMBL/GenBank/DDBJ whole genome shotgun (WGS) entry which is preliminary data.</text>
</comment>
<dbReference type="InterPro" id="IPR036864">
    <property type="entry name" value="Zn2-C6_fun-type_DNA-bd_sf"/>
</dbReference>
<accession>A0ABY6USI4</accession>
<organism evidence="5 6">
    <name type="scientific">Bionectria ochroleuca</name>
    <name type="common">Gliocladium roseum</name>
    <dbReference type="NCBI Taxonomy" id="29856"/>
    <lineage>
        <taxon>Eukaryota</taxon>
        <taxon>Fungi</taxon>
        <taxon>Dikarya</taxon>
        <taxon>Ascomycota</taxon>
        <taxon>Pezizomycotina</taxon>
        <taxon>Sordariomycetes</taxon>
        <taxon>Hypocreomycetidae</taxon>
        <taxon>Hypocreales</taxon>
        <taxon>Bionectriaceae</taxon>
        <taxon>Clonostachys</taxon>
    </lineage>
</organism>
<dbReference type="PANTHER" id="PTHR31001">
    <property type="entry name" value="UNCHARACTERIZED TRANSCRIPTIONAL REGULATORY PROTEIN"/>
    <property type="match status" value="1"/>
</dbReference>
<dbReference type="SUPFAM" id="SSF57701">
    <property type="entry name" value="Zn2/Cys6 DNA-binding domain"/>
    <property type="match status" value="1"/>
</dbReference>
<dbReference type="SMART" id="SM00066">
    <property type="entry name" value="GAL4"/>
    <property type="match status" value="1"/>
</dbReference>
<dbReference type="Pfam" id="PF00172">
    <property type="entry name" value="Zn_clus"/>
    <property type="match status" value="1"/>
</dbReference>
<feature type="region of interest" description="Disordered" evidence="3">
    <location>
        <begin position="60"/>
        <end position="100"/>
    </location>
</feature>
<evidence type="ECO:0000256" key="1">
    <source>
        <dbReference type="ARBA" id="ARBA00004123"/>
    </source>
</evidence>
<keyword evidence="6" id="KW-1185">Reference proteome</keyword>
<protein>
    <recommendedName>
        <fullName evidence="4">Zn(2)-C6 fungal-type domain-containing protein</fullName>
    </recommendedName>
</protein>
<dbReference type="InterPro" id="IPR050613">
    <property type="entry name" value="Sec_Metabolite_Reg"/>
</dbReference>
<evidence type="ECO:0000313" key="6">
    <source>
        <dbReference type="Proteomes" id="UP000766486"/>
    </source>
</evidence>
<comment type="subcellular location">
    <subcellularLocation>
        <location evidence="1">Nucleus</location>
    </subcellularLocation>
</comment>
<dbReference type="InterPro" id="IPR001138">
    <property type="entry name" value="Zn2Cys6_DnaBD"/>
</dbReference>
<dbReference type="EMBL" id="CABFNS010000851">
    <property type="protein sequence ID" value="VUC32841.1"/>
    <property type="molecule type" value="Genomic_DNA"/>
</dbReference>
<dbReference type="Proteomes" id="UP000766486">
    <property type="component" value="Unassembled WGS sequence"/>
</dbReference>
<gene>
    <name evidence="5" type="ORF">CLO192961_LOCUS329089</name>
</gene>
<feature type="compositionally biased region" description="Polar residues" evidence="3">
    <location>
        <begin position="77"/>
        <end position="91"/>
    </location>
</feature>
<dbReference type="PROSITE" id="PS50048">
    <property type="entry name" value="ZN2_CY6_FUNGAL_2"/>
    <property type="match status" value="1"/>
</dbReference>
<sequence>MKRRIAGPSVSMAHQSRYPPLSCRLCREKKRRCDRTLPCSNCSQRGLDCEYVGRQSFVPEQSGEANLSDSYRESIATHHSGSTPSTVQSGDPGNHGIADT</sequence>
<name>A0ABY6USI4_BIOOC</name>